<protein>
    <submittedName>
        <fullName evidence="2">Cellulose biosynthesis protein BcsS</fullName>
    </submittedName>
</protein>
<proteinExistence type="predicted"/>
<dbReference type="RefSeq" id="WP_283740388.1">
    <property type="nucleotide sequence ID" value="NZ_JASJEV010000005.1"/>
</dbReference>
<organism evidence="2 3">
    <name type="scientific">Chelatococcus albus</name>
    <dbReference type="NCBI Taxonomy" id="3047466"/>
    <lineage>
        <taxon>Bacteria</taxon>
        <taxon>Pseudomonadati</taxon>
        <taxon>Pseudomonadota</taxon>
        <taxon>Alphaproteobacteria</taxon>
        <taxon>Hyphomicrobiales</taxon>
        <taxon>Chelatococcaceae</taxon>
        <taxon>Chelatococcus</taxon>
    </lineage>
</organism>
<evidence type="ECO:0000313" key="2">
    <source>
        <dbReference type="EMBL" id="MDJ1158386.1"/>
    </source>
</evidence>
<dbReference type="EMBL" id="JASJEV010000005">
    <property type="protein sequence ID" value="MDJ1158386.1"/>
    <property type="molecule type" value="Genomic_DNA"/>
</dbReference>
<feature type="signal peptide" evidence="1">
    <location>
        <begin position="1"/>
        <end position="28"/>
    </location>
</feature>
<name>A0ABT7AGA3_9HYPH</name>
<reference evidence="2 3" key="1">
    <citation type="submission" date="2023-05" db="EMBL/GenBank/DDBJ databases">
        <title>Chelatococcus sp. nov., a moderately thermophilic bacterium isolated from hot spring microbial mat.</title>
        <authorList>
            <person name="Hu C.-J."/>
            <person name="Li W.-J."/>
        </authorList>
    </citation>
    <scope>NUCLEOTIDE SEQUENCE [LARGE SCALE GENOMIC DNA]</scope>
    <source>
        <strain evidence="2 3">SYSU G07232</strain>
    </source>
</reference>
<comment type="caution">
    <text evidence="2">The sequence shown here is derived from an EMBL/GenBank/DDBJ whole genome shotgun (WGS) entry which is preliminary data.</text>
</comment>
<feature type="chain" id="PRO_5045958642" evidence="1">
    <location>
        <begin position="29"/>
        <end position="242"/>
    </location>
</feature>
<sequence length="242" mass="25659">MSAYARGGRRLGPTATVAALLAASTASAQPAYPSWVFFGSAEGGTSGFASAGFKRGLTGGLYEPGLFLQGSLGSGNYSYRSRVVEGGRATGRVLGASLMPGAQWSAGNTTFGFFVGPEIERHWLTPPDPDNRARGTRWGLRGQIDIWSHPTPRTLVTATLIGGTAAPHLWSRLSAGYRLFEAFYFGPEASAYASPDYRELRLGLHATGLTLRGLTFRLSGGLRIDSDDRTGAYAGLTTHASY</sequence>
<evidence type="ECO:0000256" key="1">
    <source>
        <dbReference type="SAM" id="SignalP"/>
    </source>
</evidence>
<dbReference type="Pfam" id="PF17036">
    <property type="entry name" value="CBP_BcsS"/>
    <property type="match status" value="1"/>
</dbReference>
<keyword evidence="1" id="KW-0732">Signal</keyword>
<accession>A0ABT7AGA3</accession>
<dbReference type="InterPro" id="IPR031485">
    <property type="entry name" value="CBP_BcsS"/>
</dbReference>
<dbReference type="Proteomes" id="UP001321492">
    <property type="component" value="Unassembled WGS sequence"/>
</dbReference>
<evidence type="ECO:0000313" key="3">
    <source>
        <dbReference type="Proteomes" id="UP001321492"/>
    </source>
</evidence>
<gene>
    <name evidence="2" type="primary">bcsS</name>
    <name evidence="2" type="ORF">QNA08_09090</name>
</gene>
<keyword evidence="3" id="KW-1185">Reference proteome</keyword>